<dbReference type="HAMAP" id="MF_00651">
    <property type="entry name" value="Nuclease_YqgF"/>
    <property type="match status" value="1"/>
</dbReference>
<keyword evidence="2 5" id="KW-0690">Ribosome biogenesis</keyword>
<keyword evidence="4 5" id="KW-0378">Hydrolase</keyword>
<evidence type="ECO:0000256" key="4">
    <source>
        <dbReference type="ARBA" id="ARBA00022801"/>
    </source>
</evidence>
<dbReference type="EC" id="3.1.-.-" evidence="5"/>
<dbReference type="InterPro" id="IPR037027">
    <property type="entry name" value="YqgF/RNaseH-like_dom_sf"/>
</dbReference>
<feature type="domain" description="YqgF/RNase H-like" evidence="6">
    <location>
        <begin position="2"/>
        <end position="100"/>
    </location>
</feature>
<dbReference type="InterPro" id="IPR006641">
    <property type="entry name" value="YqgF/RNaseH-like_dom"/>
</dbReference>
<gene>
    <name evidence="7" type="primary">ruvX</name>
    <name evidence="7" type="ORF">RF683_07100</name>
</gene>
<dbReference type="RefSeq" id="WP_309531638.1">
    <property type="nucleotide sequence ID" value="NZ_CP133721.1"/>
</dbReference>
<protein>
    <recommendedName>
        <fullName evidence="5">Putative pre-16S rRNA nuclease</fullName>
        <ecNumber evidence="5">3.1.-.-</ecNumber>
    </recommendedName>
</protein>
<evidence type="ECO:0000256" key="1">
    <source>
        <dbReference type="ARBA" id="ARBA00022490"/>
    </source>
</evidence>
<dbReference type="Pfam" id="PF03652">
    <property type="entry name" value="RuvX"/>
    <property type="match status" value="1"/>
</dbReference>
<proteinExistence type="inferred from homology"/>
<dbReference type="EMBL" id="CP133721">
    <property type="protein sequence ID" value="WMW77261.1"/>
    <property type="molecule type" value="Genomic_DNA"/>
</dbReference>
<dbReference type="NCBIfam" id="TIGR00250">
    <property type="entry name" value="RNAse_H_YqgF"/>
    <property type="match status" value="1"/>
</dbReference>
<dbReference type="SUPFAM" id="SSF53098">
    <property type="entry name" value="Ribonuclease H-like"/>
    <property type="match status" value="1"/>
</dbReference>
<accession>A0ABY9RAN3</accession>
<reference evidence="7" key="1">
    <citation type="submission" date="2023-09" db="EMBL/GenBank/DDBJ databases">
        <title>Flavobacterium sp. 20NA77.7 isolated from freshwater.</title>
        <authorList>
            <person name="Le V."/>
            <person name="Ko S.-R."/>
            <person name="Ahn C.-Y."/>
            <person name="Oh H.-M."/>
        </authorList>
    </citation>
    <scope>NUCLEOTIDE SEQUENCE</scope>
    <source>
        <strain evidence="7">20NA77.7</strain>
    </source>
</reference>
<evidence type="ECO:0000256" key="5">
    <source>
        <dbReference type="HAMAP-Rule" id="MF_00651"/>
    </source>
</evidence>
<name>A0ABY9RAN3_9FLAO</name>
<comment type="similarity">
    <text evidence="5">Belongs to the YqgF HJR family.</text>
</comment>
<comment type="function">
    <text evidence="5">Could be a nuclease involved in processing of the 5'-end of pre-16S rRNA.</text>
</comment>
<dbReference type="Gene3D" id="3.30.420.140">
    <property type="entry name" value="YqgF/RNase H-like domain"/>
    <property type="match status" value="1"/>
</dbReference>
<keyword evidence="8" id="KW-1185">Reference proteome</keyword>
<dbReference type="CDD" id="cd16964">
    <property type="entry name" value="YqgF"/>
    <property type="match status" value="1"/>
</dbReference>
<dbReference type="InterPro" id="IPR005227">
    <property type="entry name" value="YqgF"/>
</dbReference>
<keyword evidence="1 5" id="KW-0963">Cytoplasm</keyword>
<dbReference type="InterPro" id="IPR012337">
    <property type="entry name" value="RNaseH-like_sf"/>
</dbReference>
<dbReference type="PANTHER" id="PTHR33317">
    <property type="entry name" value="POLYNUCLEOTIDYL TRANSFERASE, RIBONUCLEASE H-LIKE SUPERFAMILY PROTEIN"/>
    <property type="match status" value="1"/>
</dbReference>
<keyword evidence="3 5" id="KW-0540">Nuclease</keyword>
<evidence type="ECO:0000256" key="2">
    <source>
        <dbReference type="ARBA" id="ARBA00022517"/>
    </source>
</evidence>
<evidence type="ECO:0000313" key="8">
    <source>
        <dbReference type="Proteomes" id="UP001180481"/>
    </source>
</evidence>
<sequence length="134" mass="15110">MARILAIDYGIKRTGIAVTDEMQLIASGLTTVETSILFSFLTTYFTTEKVEKVIIGEPKQMNGLPSESAVYIEQFCAEFKKTYPTMPLVKVDERFTSKLAFKTMIDSGLNKKKRQNKALIDEIAATILLQDYIK</sequence>
<organism evidence="7 8">
    <name type="scientific">Flavobacterium nakdongensis</name>
    <dbReference type="NCBI Taxonomy" id="3073563"/>
    <lineage>
        <taxon>Bacteria</taxon>
        <taxon>Pseudomonadati</taxon>
        <taxon>Bacteroidota</taxon>
        <taxon>Flavobacteriia</taxon>
        <taxon>Flavobacteriales</taxon>
        <taxon>Flavobacteriaceae</taxon>
        <taxon>Flavobacterium</taxon>
    </lineage>
</organism>
<evidence type="ECO:0000256" key="3">
    <source>
        <dbReference type="ARBA" id="ARBA00022722"/>
    </source>
</evidence>
<evidence type="ECO:0000313" key="7">
    <source>
        <dbReference type="EMBL" id="WMW77261.1"/>
    </source>
</evidence>
<dbReference type="SMART" id="SM00732">
    <property type="entry name" value="YqgFc"/>
    <property type="match status" value="1"/>
</dbReference>
<dbReference type="PANTHER" id="PTHR33317:SF4">
    <property type="entry name" value="POLYNUCLEOTIDYL TRANSFERASE, RIBONUCLEASE H-LIKE SUPERFAMILY PROTEIN"/>
    <property type="match status" value="1"/>
</dbReference>
<evidence type="ECO:0000259" key="6">
    <source>
        <dbReference type="SMART" id="SM00732"/>
    </source>
</evidence>
<dbReference type="Proteomes" id="UP001180481">
    <property type="component" value="Chromosome"/>
</dbReference>
<comment type="subcellular location">
    <subcellularLocation>
        <location evidence="5">Cytoplasm</location>
    </subcellularLocation>
</comment>